<evidence type="ECO:0000313" key="2">
    <source>
        <dbReference type="EMBL" id="SPD03456.1"/>
    </source>
</evidence>
<protein>
    <submittedName>
        <fullName evidence="2">Uncharacterized protein</fullName>
    </submittedName>
</protein>
<sequence length="126" mass="13927">MGRKNGGSDSGTSATEIHDGLLLGPPGLPSAMVQALTLPLPELRLQSYISELRTFVPFERSDPAQSHRAALNHELIDLINRLIGSEFGAASTKQIGPREQRKSREREQRERGDTRVLENGLRKKIS</sequence>
<dbReference type="AlphaFoldDB" id="A0A2N9GLZ1"/>
<feature type="region of interest" description="Disordered" evidence="1">
    <location>
        <begin position="1"/>
        <end position="22"/>
    </location>
</feature>
<accession>A0A2N9GLZ1</accession>
<proteinExistence type="predicted"/>
<feature type="region of interest" description="Disordered" evidence="1">
    <location>
        <begin position="89"/>
        <end position="126"/>
    </location>
</feature>
<name>A0A2N9GLZ1_FAGSY</name>
<feature type="compositionally biased region" description="Basic and acidic residues" evidence="1">
    <location>
        <begin position="96"/>
        <end position="116"/>
    </location>
</feature>
<organism evidence="2">
    <name type="scientific">Fagus sylvatica</name>
    <name type="common">Beechnut</name>
    <dbReference type="NCBI Taxonomy" id="28930"/>
    <lineage>
        <taxon>Eukaryota</taxon>
        <taxon>Viridiplantae</taxon>
        <taxon>Streptophyta</taxon>
        <taxon>Embryophyta</taxon>
        <taxon>Tracheophyta</taxon>
        <taxon>Spermatophyta</taxon>
        <taxon>Magnoliopsida</taxon>
        <taxon>eudicotyledons</taxon>
        <taxon>Gunneridae</taxon>
        <taxon>Pentapetalae</taxon>
        <taxon>rosids</taxon>
        <taxon>fabids</taxon>
        <taxon>Fagales</taxon>
        <taxon>Fagaceae</taxon>
        <taxon>Fagus</taxon>
    </lineage>
</organism>
<reference evidence="2" key="1">
    <citation type="submission" date="2018-02" db="EMBL/GenBank/DDBJ databases">
        <authorList>
            <person name="Cohen D.B."/>
            <person name="Kent A.D."/>
        </authorList>
    </citation>
    <scope>NUCLEOTIDE SEQUENCE</scope>
</reference>
<evidence type="ECO:0000256" key="1">
    <source>
        <dbReference type="SAM" id="MobiDB-lite"/>
    </source>
</evidence>
<dbReference type="EMBL" id="OIVN01002418">
    <property type="protein sequence ID" value="SPD03456.1"/>
    <property type="molecule type" value="Genomic_DNA"/>
</dbReference>
<gene>
    <name evidence="2" type="ORF">FSB_LOCUS31338</name>
</gene>